<accession>A0A167T1T6</accession>
<proteinExistence type="predicted"/>
<reference evidence="2 3" key="1">
    <citation type="journal article" date="2016" name="Mol. Biol. Evol.">
        <title>Comparative Genomics of Early-Diverging Mushroom-Forming Fungi Provides Insights into the Origins of Lignocellulose Decay Capabilities.</title>
        <authorList>
            <person name="Nagy L.G."/>
            <person name="Riley R."/>
            <person name="Tritt A."/>
            <person name="Adam C."/>
            <person name="Daum C."/>
            <person name="Floudas D."/>
            <person name="Sun H."/>
            <person name="Yadav J.S."/>
            <person name="Pangilinan J."/>
            <person name="Larsson K.H."/>
            <person name="Matsuura K."/>
            <person name="Barry K."/>
            <person name="Labutti K."/>
            <person name="Kuo R."/>
            <person name="Ohm R.A."/>
            <person name="Bhattacharya S.S."/>
            <person name="Shirouzu T."/>
            <person name="Yoshinaga Y."/>
            <person name="Martin F.M."/>
            <person name="Grigoriev I.V."/>
            <person name="Hibbett D.S."/>
        </authorList>
    </citation>
    <scope>NUCLEOTIDE SEQUENCE [LARGE SCALE GENOMIC DNA]</scope>
    <source>
        <strain evidence="2 3">CBS 109695</strain>
    </source>
</reference>
<feature type="transmembrane region" description="Helical" evidence="1">
    <location>
        <begin position="65"/>
        <end position="84"/>
    </location>
</feature>
<feature type="transmembrane region" description="Helical" evidence="1">
    <location>
        <begin position="197"/>
        <end position="215"/>
    </location>
</feature>
<keyword evidence="1" id="KW-0472">Membrane</keyword>
<evidence type="ECO:0000256" key="1">
    <source>
        <dbReference type="SAM" id="Phobius"/>
    </source>
</evidence>
<keyword evidence="1" id="KW-0812">Transmembrane</keyword>
<dbReference type="Proteomes" id="UP000076532">
    <property type="component" value="Unassembled WGS sequence"/>
</dbReference>
<evidence type="ECO:0000313" key="3">
    <source>
        <dbReference type="Proteomes" id="UP000076532"/>
    </source>
</evidence>
<keyword evidence="1" id="KW-1133">Transmembrane helix</keyword>
<dbReference type="EMBL" id="KV418543">
    <property type="protein sequence ID" value="KZP02474.1"/>
    <property type="molecule type" value="Genomic_DNA"/>
</dbReference>
<feature type="transmembrane region" description="Helical" evidence="1">
    <location>
        <begin position="96"/>
        <end position="117"/>
    </location>
</feature>
<gene>
    <name evidence="2" type="ORF">FIBSPDRAFT_1055852</name>
</gene>
<keyword evidence="3" id="KW-1185">Reference proteome</keyword>
<protein>
    <submittedName>
        <fullName evidence="2">Uncharacterized protein</fullName>
    </submittedName>
</protein>
<sequence length="259" mass="27523">MSLGLSEALDSCARESRAFSHGAFQVDASPTSHLYDQRRICTLGYLLSVVAFAVGPTSRCSAMNYVQRPLAVFSVSSTASLFFYRARAVYDQSRAATLAFALMWSLLAASTALTIISPPSYTTSYVPQCDATLVRDLNVAMLAAMTLYDALITISVSYQLSGNSSVAYPNFRSRIKGSITGAGLHTLSKRMLHSGQLYFAITTAISVVALAVLLSPGVSSGMGLAGVPARIAVSSVMACYTYRVAMTEIADPTCIQSSL</sequence>
<evidence type="ECO:0000313" key="2">
    <source>
        <dbReference type="EMBL" id="KZP02474.1"/>
    </source>
</evidence>
<dbReference type="AlphaFoldDB" id="A0A167T1T6"/>
<organism evidence="2 3">
    <name type="scientific">Athelia psychrophila</name>
    <dbReference type="NCBI Taxonomy" id="1759441"/>
    <lineage>
        <taxon>Eukaryota</taxon>
        <taxon>Fungi</taxon>
        <taxon>Dikarya</taxon>
        <taxon>Basidiomycota</taxon>
        <taxon>Agaricomycotina</taxon>
        <taxon>Agaricomycetes</taxon>
        <taxon>Agaricomycetidae</taxon>
        <taxon>Atheliales</taxon>
        <taxon>Atheliaceae</taxon>
        <taxon>Athelia</taxon>
    </lineage>
</organism>
<dbReference type="OrthoDB" id="3038990at2759"/>
<feature type="transmembrane region" description="Helical" evidence="1">
    <location>
        <begin position="137"/>
        <end position="158"/>
    </location>
</feature>
<name>A0A167T1T6_9AGAM</name>